<dbReference type="InterPro" id="IPR031127">
    <property type="entry name" value="E3_UB_ligase_RBR"/>
</dbReference>
<accession>A0A7I8XPW5</accession>
<dbReference type="InterPro" id="IPR017907">
    <property type="entry name" value="Znf_RING_CS"/>
</dbReference>
<feature type="region of interest" description="Disordered" evidence="5">
    <location>
        <begin position="1"/>
        <end position="42"/>
    </location>
</feature>
<gene>
    <name evidence="8" type="ORF">BXYJ_LOCUS2231</name>
</gene>
<dbReference type="PROSITE" id="PS00518">
    <property type="entry name" value="ZF_RING_1"/>
    <property type="match status" value="1"/>
</dbReference>
<dbReference type="Proteomes" id="UP000582659">
    <property type="component" value="Unassembled WGS sequence"/>
</dbReference>
<dbReference type="InterPro" id="IPR013083">
    <property type="entry name" value="Znf_RING/FYVE/PHD"/>
</dbReference>
<keyword evidence="3" id="KW-0862">Zinc</keyword>
<organism evidence="8 9">
    <name type="scientific">Bursaphelenchus xylophilus</name>
    <name type="common">Pinewood nematode worm</name>
    <name type="synonym">Aphelenchoides xylophilus</name>
    <dbReference type="NCBI Taxonomy" id="6326"/>
    <lineage>
        <taxon>Eukaryota</taxon>
        <taxon>Metazoa</taxon>
        <taxon>Ecdysozoa</taxon>
        <taxon>Nematoda</taxon>
        <taxon>Chromadorea</taxon>
        <taxon>Rhabditida</taxon>
        <taxon>Tylenchina</taxon>
        <taxon>Tylenchomorpha</taxon>
        <taxon>Aphelenchoidea</taxon>
        <taxon>Aphelenchoididae</taxon>
        <taxon>Bursaphelenchus</taxon>
    </lineage>
</organism>
<dbReference type="GO" id="GO:0004842">
    <property type="term" value="F:ubiquitin-protein transferase activity"/>
    <property type="evidence" value="ECO:0007669"/>
    <property type="project" value="InterPro"/>
</dbReference>
<feature type="transmembrane region" description="Helical" evidence="6">
    <location>
        <begin position="313"/>
        <end position="331"/>
    </location>
</feature>
<feature type="transmembrane region" description="Helical" evidence="6">
    <location>
        <begin position="338"/>
        <end position="358"/>
    </location>
</feature>
<dbReference type="OrthoDB" id="10009520at2759"/>
<keyword evidence="6" id="KW-0812">Transmembrane</keyword>
<comment type="caution">
    <text evidence="8">The sequence shown here is derived from an EMBL/GenBank/DDBJ whole genome shotgun (WGS) entry which is preliminary data.</text>
</comment>
<dbReference type="Gene3D" id="3.30.40.10">
    <property type="entry name" value="Zinc/RING finger domain, C3HC4 (zinc finger)"/>
    <property type="match status" value="1"/>
</dbReference>
<keyword evidence="6" id="KW-0472">Membrane</keyword>
<feature type="transmembrane region" description="Helical" evidence="6">
    <location>
        <begin position="287"/>
        <end position="307"/>
    </location>
</feature>
<evidence type="ECO:0000256" key="5">
    <source>
        <dbReference type="SAM" id="MobiDB-lite"/>
    </source>
</evidence>
<reference evidence="8" key="1">
    <citation type="submission" date="2020-09" db="EMBL/GenBank/DDBJ databases">
        <authorList>
            <person name="Kikuchi T."/>
        </authorList>
    </citation>
    <scope>NUCLEOTIDE SEQUENCE</scope>
    <source>
        <strain evidence="8">Ka4C1</strain>
    </source>
</reference>
<keyword evidence="1" id="KW-0479">Metal-binding</keyword>
<dbReference type="SUPFAM" id="SSF57850">
    <property type="entry name" value="RING/U-box"/>
    <property type="match status" value="2"/>
</dbReference>
<evidence type="ECO:0000256" key="6">
    <source>
        <dbReference type="SAM" id="Phobius"/>
    </source>
</evidence>
<feature type="compositionally biased region" description="Basic residues" evidence="5">
    <location>
        <begin position="1"/>
        <end position="33"/>
    </location>
</feature>
<dbReference type="AlphaFoldDB" id="A0A7I8XPW5"/>
<dbReference type="EMBL" id="CAJFCV020000001">
    <property type="protein sequence ID" value="CAG9087528.1"/>
    <property type="molecule type" value="Genomic_DNA"/>
</dbReference>
<evidence type="ECO:0000259" key="7">
    <source>
        <dbReference type="PROSITE" id="PS50089"/>
    </source>
</evidence>
<proteinExistence type="predicted"/>
<dbReference type="EMBL" id="CAJFDI010000001">
    <property type="protein sequence ID" value="CAD5211043.1"/>
    <property type="molecule type" value="Genomic_DNA"/>
</dbReference>
<dbReference type="GO" id="GO:0008270">
    <property type="term" value="F:zinc ion binding"/>
    <property type="evidence" value="ECO:0007669"/>
    <property type="project" value="UniProtKB-KW"/>
</dbReference>
<keyword evidence="2 4" id="KW-0863">Zinc-finger</keyword>
<evidence type="ECO:0000256" key="1">
    <source>
        <dbReference type="ARBA" id="ARBA00022723"/>
    </source>
</evidence>
<dbReference type="PROSITE" id="PS50089">
    <property type="entry name" value="ZF_RING_2"/>
    <property type="match status" value="1"/>
</dbReference>
<evidence type="ECO:0000256" key="4">
    <source>
        <dbReference type="PROSITE-ProRule" id="PRU00175"/>
    </source>
</evidence>
<dbReference type="InterPro" id="IPR001841">
    <property type="entry name" value="Znf_RING"/>
</dbReference>
<keyword evidence="9" id="KW-1185">Reference proteome</keyword>
<keyword evidence="6" id="KW-1133">Transmembrane helix</keyword>
<evidence type="ECO:0000256" key="3">
    <source>
        <dbReference type="ARBA" id="ARBA00022833"/>
    </source>
</evidence>
<protein>
    <submittedName>
        <fullName evidence="8">(pine wood nematode) hypothetical protein</fullName>
    </submittedName>
</protein>
<evidence type="ECO:0000313" key="9">
    <source>
        <dbReference type="Proteomes" id="UP000659654"/>
    </source>
</evidence>
<evidence type="ECO:0000256" key="2">
    <source>
        <dbReference type="ARBA" id="ARBA00022771"/>
    </source>
</evidence>
<name>A0A7I8XPW5_BURXY</name>
<dbReference type="Proteomes" id="UP000659654">
    <property type="component" value="Unassembled WGS sequence"/>
</dbReference>
<dbReference type="GO" id="GO:0016567">
    <property type="term" value="P:protein ubiquitination"/>
    <property type="evidence" value="ECO:0007669"/>
    <property type="project" value="InterPro"/>
</dbReference>
<sequence length="469" mass="52898">MAGGRKPAKKKKKATAKKPRKASKLRVARRRTRPVGGRAGKPKVLKARDAVIKARNAKKNARRKAIAVMGLLQLGLMKKLSKQEKTGKRKVLDIGRVYDMKMTSDELNHLIREVNRKLRMEHKDELCDICSKNNAWRIFLRQCSHFICLPCIYSYLKTKIDENKARIACPVATCHRRIHENDVDTLLNPQLTQLDEFLGPAERKRLRDQHHLTSVRYALGPEECIVICPGCEIPYPLEPGCHYVKCASKKCKAWFCSGCGAKVDNFAHFARGGKCDIGSTDIYRIAYLLRMLLTMSIFGLILLLPAFIYAMHFIFPFVVGFGIASAIVSSARKCFDNVFLKIVLVIIAILPASIIGLICTILTVPVGFLFSVLYLQLMALRWIPASIMNRIALWTIRKILKLMGFAAVDLASNEGERAKLMVDVDEWQVAQEASEKVEADDLNQLEAKLERILQEDRARHKALAEGEDA</sequence>
<evidence type="ECO:0000313" key="8">
    <source>
        <dbReference type="EMBL" id="CAD5211043.1"/>
    </source>
</evidence>
<dbReference type="PANTHER" id="PTHR11685">
    <property type="entry name" value="RBR FAMILY RING FINGER AND IBR DOMAIN-CONTAINING"/>
    <property type="match status" value="1"/>
</dbReference>
<feature type="domain" description="RING-type" evidence="7">
    <location>
        <begin position="127"/>
        <end position="171"/>
    </location>
</feature>